<dbReference type="AlphaFoldDB" id="A0A0F9QRA6"/>
<organism evidence="1">
    <name type="scientific">marine sediment metagenome</name>
    <dbReference type="NCBI Taxonomy" id="412755"/>
    <lineage>
        <taxon>unclassified sequences</taxon>
        <taxon>metagenomes</taxon>
        <taxon>ecological metagenomes</taxon>
    </lineage>
</organism>
<name>A0A0F9QRA6_9ZZZZ</name>
<dbReference type="EMBL" id="LAZR01003687">
    <property type="protein sequence ID" value="KKN15701.1"/>
    <property type="molecule type" value="Genomic_DNA"/>
</dbReference>
<proteinExistence type="predicted"/>
<evidence type="ECO:0000313" key="1">
    <source>
        <dbReference type="EMBL" id="KKN15701.1"/>
    </source>
</evidence>
<accession>A0A0F9QRA6</accession>
<reference evidence="1" key="1">
    <citation type="journal article" date="2015" name="Nature">
        <title>Complex archaea that bridge the gap between prokaryotes and eukaryotes.</title>
        <authorList>
            <person name="Spang A."/>
            <person name="Saw J.H."/>
            <person name="Jorgensen S.L."/>
            <person name="Zaremba-Niedzwiedzka K."/>
            <person name="Martijn J."/>
            <person name="Lind A.E."/>
            <person name="van Eijk R."/>
            <person name="Schleper C."/>
            <person name="Guy L."/>
            <person name="Ettema T.J."/>
        </authorList>
    </citation>
    <scope>NUCLEOTIDE SEQUENCE</scope>
</reference>
<protein>
    <submittedName>
        <fullName evidence="1">Uncharacterized protein</fullName>
    </submittedName>
</protein>
<sequence length="148" mass="16976">MTCELRRYIEQAKRRGACVSGLKLARECETVDEAESRLWGMDKVWCYLYLDLPEELRERLLRGIAGPTSVYSVMAAYYLAPCYRASHARRRELLLCLNQYWAETLLLSFHKTMPNGDRGVLEGLARSNWRTAITMTVTDTLGPGVRPL</sequence>
<comment type="caution">
    <text evidence="1">The sequence shown here is derived from an EMBL/GenBank/DDBJ whole genome shotgun (WGS) entry which is preliminary data.</text>
</comment>
<gene>
    <name evidence="1" type="ORF">LCGC14_0983400</name>
</gene>